<sequence>MRMDSPVRSGKLELESLRPLAGRPLVAAAAILAAVLILAGIKESGGYLVLTAMAGTAFVSALAGFLCQPATVRGSEVQTIEALYGADTDLAFVTDARGAIVWVNDAAQRRASGSGPNHARTIVSDCFADPAVGVTDLIAQAAEQGRASRRIGRTLVTVRLMPGTRLFWTVETETDLMIAPDALAWLRMGRSGGIVAASPAFLAKVPDPIRWRQGLDSQDIAMASDRPVLLNDQAGGRLTVLLGGPDGAIDAVLLPSAGLSAVGHESALDLVPVPVLQIDAEGRVSHANGLARDLLELPDTAAKPMLADLFEGLGRPVGEWLDDAFGGRISLKPEVLRAARPDAELFVQVTLGHADMGTGPKLLAVLHDATELKTLEAQFVQSQKMQAIGQLAGGVAHDFNNLLTAIGGHCDLLLLRHDAGDQDFADLEQINQNANRAAALVRQLLAFSRKQNLQPEMIDLREALSELTHLLNRLVGEKVTLTFDHDPDLHLIRADRRQIEQVIVNLVVNARDAMPSGGRVRISTRMRVVSDPLQRDRVTVPAGRYVLVQVRDEGHGIPHDKLPKIFEPFFTTKRVGEGTGLGLSTAYGIVKQTGGYIFADSDAGLGAEFSLLFPAHDPACVVKSEPAIIARSDVASKAGEGVVLLVEDEPPVRAFACRALRLWGFTVIEAEDAESALEKLSDPDLHIDVFVTDVIMPGRDGPSWVQEALRTRPDVRVVFISGYAQENFHDTQTRIPNSVFLPKPFSLTDLTKIVQDQMV</sequence>
<accession>K2HKT8</accession>
<evidence type="ECO:0000256" key="3">
    <source>
        <dbReference type="ARBA" id="ARBA00022553"/>
    </source>
</evidence>
<dbReference type="eggNOG" id="COG4191">
    <property type="taxonomic scope" value="Bacteria"/>
</dbReference>
<dbReference type="InterPro" id="IPR005467">
    <property type="entry name" value="His_kinase_dom"/>
</dbReference>
<keyword evidence="8" id="KW-0418">Kinase</keyword>
<dbReference type="SMART" id="SM00387">
    <property type="entry name" value="HATPase_c"/>
    <property type="match status" value="1"/>
</dbReference>
<keyword evidence="8" id="KW-0808">Transferase</keyword>
<dbReference type="Pfam" id="PF00512">
    <property type="entry name" value="HisKA"/>
    <property type="match status" value="1"/>
</dbReference>
<dbReference type="Gene3D" id="3.40.50.2300">
    <property type="match status" value="1"/>
</dbReference>
<dbReference type="Gene3D" id="1.10.287.130">
    <property type="match status" value="1"/>
</dbReference>
<evidence type="ECO:0000256" key="1">
    <source>
        <dbReference type="ARBA" id="ARBA00000085"/>
    </source>
</evidence>
<feature type="domain" description="Response regulatory" evidence="7">
    <location>
        <begin position="642"/>
        <end position="758"/>
    </location>
</feature>
<evidence type="ECO:0000256" key="2">
    <source>
        <dbReference type="ARBA" id="ARBA00012438"/>
    </source>
</evidence>
<dbReference type="SUPFAM" id="SSF55874">
    <property type="entry name" value="ATPase domain of HSP90 chaperone/DNA topoisomerase II/histidine kinase"/>
    <property type="match status" value="1"/>
</dbReference>
<keyword evidence="3 4" id="KW-0597">Phosphoprotein</keyword>
<keyword evidence="5" id="KW-1133">Transmembrane helix</keyword>
<dbReference type="OrthoDB" id="9796100at2"/>
<dbReference type="InterPro" id="IPR003594">
    <property type="entry name" value="HATPase_dom"/>
</dbReference>
<dbReference type="InterPro" id="IPR004358">
    <property type="entry name" value="Sig_transdc_His_kin-like_C"/>
</dbReference>
<evidence type="ECO:0000313" key="9">
    <source>
        <dbReference type="Proteomes" id="UP000006765"/>
    </source>
</evidence>
<dbReference type="EC" id="2.7.13.3" evidence="2"/>
<feature type="transmembrane region" description="Helical" evidence="5">
    <location>
        <begin position="47"/>
        <end position="66"/>
    </location>
</feature>
<comment type="catalytic activity">
    <reaction evidence="1">
        <text>ATP + protein L-histidine = ADP + protein N-phospho-L-histidine.</text>
        <dbReference type="EC" id="2.7.13.3"/>
    </reaction>
</comment>
<dbReference type="AlphaFoldDB" id="K2HKT8"/>
<evidence type="ECO:0000256" key="4">
    <source>
        <dbReference type="PROSITE-ProRule" id="PRU00169"/>
    </source>
</evidence>
<dbReference type="PANTHER" id="PTHR43065">
    <property type="entry name" value="SENSOR HISTIDINE KINASE"/>
    <property type="match status" value="1"/>
</dbReference>
<dbReference type="RefSeq" id="WP_007427413.1">
    <property type="nucleotide sequence ID" value="NZ_AMGO01000052.1"/>
</dbReference>
<dbReference type="CDD" id="cd00082">
    <property type="entry name" value="HisKA"/>
    <property type="match status" value="1"/>
</dbReference>
<proteinExistence type="predicted"/>
<dbReference type="EMBL" id="AMGO01000052">
    <property type="protein sequence ID" value="EKE43529.1"/>
    <property type="molecule type" value="Genomic_DNA"/>
</dbReference>
<dbReference type="Pfam" id="PF00072">
    <property type="entry name" value="Response_reg"/>
    <property type="match status" value="1"/>
</dbReference>
<dbReference type="eggNOG" id="COG0784">
    <property type="taxonomic scope" value="Bacteria"/>
</dbReference>
<dbReference type="SMART" id="SM00388">
    <property type="entry name" value="HisKA"/>
    <property type="match status" value="1"/>
</dbReference>
<dbReference type="SMART" id="SM00448">
    <property type="entry name" value="REC"/>
    <property type="match status" value="1"/>
</dbReference>
<dbReference type="STRING" id="1231392.OCGS_2261"/>
<dbReference type="SUPFAM" id="SSF52172">
    <property type="entry name" value="CheY-like"/>
    <property type="match status" value="1"/>
</dbReference>
<dbReference type="InterPro" id="IPR036890">
    <property type="entry name" value="HATPase_C_sf"/>
</dbReference>
<feature type="transmembrane region" description="Helical" evidence="5">
    <location>
        <begin position="20"/>
        <end position="40"/>
    </location>
</feature>
<dbReference type="PATRIC" id="fig|1231392.3.peg.2273"/>
<evidence type="ECO:0000256" key="5">
    <source>
        <dbReference type="SAM" id="Phobius"/>
    </source>
</evidence>
<dbReference type="GO" id="GO:0000155">
    <property type="term" value="F:phosphorelay sensor kinase activity"/>
    <property type="evidence" value="ECO:0007669"/>
    <property type="project" value="InterPro"/>
</dbReference>
<dbReference type="PRINTS" id="PR00344">
    <property type="entry name" value="BCTRLSENSOR"/>
</dbReference>
<dbReference type="InterPro" id="IPR036097">
    <property type="entry name" value="HisK_dim/P_sf"/>
</dbReference>
<keyword evidence="5" id="KW-0472">Membrane</keyword>
<dbReference type="SUPFAM" id="SSF47384">
    <property type="entry name" value="Homodimeric domain of signal transducing histidine kinase"/>
    <property type="match status" value="1"/>
</dbReference>
<protein>
    <recommendedName>
        <fullName evidence="2">histidine kinase</fullName>
        <ecNumber evidence="2">2.7.13.3</ecNumber>
    </recommendedName>
</protein>
<dbReference type="PROSITE" id="PS50109">
    <property type="entry name" value="HIS_KIN"/>
    <property type="match status" value="1"/>
</dbReference>
<dbReference type="InterPro" id="IPR011006">
    <property type="entry name" value="CheY-like_superfamily"/>
</dbReference>
<feature type="modified residue" description="4-aspartylphosphate" evidence="4">
    <location>
        <position position="693"/>
    </location>
</feature>
<keyword evidence="5" id="KW-0812">Transmembrane</keyword>
<dbReference type="InterPro" id="IPR003661">
    <property type="entry name" value="HisK_dim/P_dom"/>
</dbReference>
<organism evidence="8 9">
    <name type="scientific">Oceaniovalibus guishaninsula JLT2003</name>
    <dbReference type="NCBI Taxonomy" id="1231392"/>
    <lineage>
        <taxon>Bacteria</taxon>
        <taxon>Pseudomonadati</taxon>
        <taxon>Pseudomonadota</taxon>
        <taxon>Alphaproteobacteria</taxon>
        <taxon>Rhodobacterales</taxon>
        <taxon>Roseobacteraceae</taxon>
        <taxon>Oceaniovalibus</taxon>
    </lineage>
</organism>
<evidence type="ECO:0000313" key="8">
    <source>
        <dbReference type="EMBL" id="EKE43529.1"/>
    </source>
</evidence>
<keyword evidence="9" id="KW-1185">Reference proteome</keyword>
<gene>
    <name evidence="8" type="ORF">OCGS_2261</name>
</gene>
<dbReference type="Pfam" id="PF02518">
    <property type="entry name" value="HATPase_c"/>
    <property type="match status" value="1"/>
</dbReference>
<dbReference type="PANTHER" id="PTHR43065:SF42">
    <property type="entry name" value="TWO-COMPONENT SENSOR PPRA"/>
    <property type="match status" value="1"/>
</dbReference>
<dbReference type="FunFam" id="1.10.287.130:FF:000037">
    <property type="entry name" value="Hybrid sensor histidine kinase/response regulator"/>
    <property type="match status" value="1"/>
</dbReference>
<dbReference type="Gene3D" id="3.30.565.10">
    <property type="entry name" value="Histidine kinase-like ATPase, C-terminal domain"/>
    <property type="match status" value="1"/>
</dbReference>
<dbReference type="InterPro" id="IPR001789">
    <property type="entry name" value="Sig_transdc_resp-reg_receiver"/>
</dbReference>
<evidence type="ECO:0000259" key="6">
    <source>
        <dbReference type="PROSITE" id="PS50109"/>
    </source>
</evidence>
<dbReference type="Proteomes" id="UP000006765">
    <property type="component" value="Unassembled WGS sequence"/>
</dbReference>
<dbReference type="PROSITE" id="PS50110">
    <property type="entry name" value="RESPONSE_REGULATORY"/>
    <property type="match status" value="1"/>
</dbReference>
<reference evidence="8 9" key="1">
    <citation type="journal article" date="2012" name="J. Bacteriol.">
        <title>Draft Genome Sequence of Oceaniovalibus guishaninsula JLT2003T.</title>
        <authorList>
            <person name="Tang K."/>
            <person name="Liu K."/>
            <person name="Jiao N."/>
        </authorList>
    </citation>
    <scope>NUCLEOTIDE SEQUENCE [LARGE SCALE GENOMIC DNA]</scope>
    <source>
        <strain evidence="8 9">JLT2003</strain>
    </source>
</reference>
<feature type="domain" description="Histidine kinase" evidence="6">
    <location>
        <begin position="394"/>
        <end position="617"/>
    </location>
</feature>
<name>K2HKT8_9RHOB</name>
<comment type="caution">
    <text evidence="8">The sequence shown here is derived from an EMBL/GenBank/DDBJ whole genome shotgun (WGS) entry which is preliminary data.</text>
</comment>
<evidence type="ECO:0000259" key="7">
    <source>
        <dbReference type="PROSITE" id="PS50110"/>
    </source>
</evidence>